<dbReference type="PROSITE" id="PS51318">
    <property type="entry name" value="TAT"/>
    <property type="match status" value="1"/>
</dbReference>
<dbReference type="InterPro" id="IPR006311">
    <property type="entry name" value="TAT_signal"/>
</dbReference>
<dbReference type="GeneID" id="60989862"/>
<accession>C6RET3</accession>
<keyword evidence="3" id="KW-1185">Reference proteome</keyword>
<evidence type="ECO:0000313" key="2">
    <source>
        <dbReference type="EMBL" id="EET80064.1"/>
    </source>
</evidence>
<evidence type="ECO:0000313" key="3">
    <source>
        <dbReference type="Proteomes" id="UP000003107"/>
    </source>
</evidence>
<gene>
    <name evidence="2" type="ORF">CAMSH0001_1666</name>
</gene>
<dbReference type="InterPro" id="IPR019546">
    <property type="entry name" value="TAT_signal_bac_arc"/>
</dbReference>
<protein>
    <submittedName>
        <fullName evidence="2">Tat pathway signal sequence domain protein</fullName>
    </submittedName>
</protein>
<evidence type="ECO:0000256" key="1">
    <source>
        <dbReference type="ARBA" id="ARBA00022505"/>
    </source>
</evidence>
<name>C6RET3_9BACT</name>
<dbReference type="eggNOG" id="ENOG5030TII">
    <property type="taxonomic scope" value="Bacteria"/>
</dbReference>
<keyword evidence="1" id="KW-0500">Molybdenum</keyword>
<dbReference type="STRING" id="553219.CAMSH0001_1666"/>
<reference evidence="2 3" key="1">
    <citation type="submission" date="2009-07" db="EMBL/GenBank/DDBJ databases">
        <authorList>
            <person name="Madupu R."/>
            <person name="Sebastian Y."/>
            <person name="Durkin A.S."/>
            <person name="Torralba M."/>
            <person name="Methe B."/>
            <person name="Sutton G.G."/>
            <person name="Strausberg R.L."/>
            <person name="Nelson K.E."/>
        </authorList>
    </citation>
    <scope>NUCLEOTIDE SEQUENCE [LARGE SCALE GENOMIC DNA]</scope>
    <source>
        <strain evidence="2 3">RM3277</strain>
    </source>
</reference>
<sequence>MQKNRREFLKKAGIAGAVAATAGAITATASNLKYGKSKKTEVLYKRSKNWDLYYEQAK</sequence>
<dbReference type="RefSeq" id="WP_004321077.1">
    <property type="nucleotide sequence ID" value="NZ_ACVQ01000016.1"/>
</dbReference>
<dbReference type="NCBIfam" id="TIGR01409">
    <property type="entry name" value="TAT_signal_seq"/>
    <property type="match status" value="1"/>
</dbReference>
<dbReference type="AlphaFoldDB" id="C6RET3"/>
<dbReference type="EMBL" id="ACVQ01000016">
    <property type="protein sequence ID" value="EET80064.1"/>
    <property type="molecule type" value="Genomic_DNA"/>
</dbReference>
<dbReference type="Proteomes" id="UP000003107">
    <property type="component" value="Unassembled WGS sequence"/>
</dbReference>
<comment type="caution">
    <text evidence="2">The sequence shown here is derived from an EMBL/GenBank/DDBJ whole genome shotgun (WGS) entry which is preliminary data.</text>
</comment>
<proteinExistence type="predicted"/>
<organism evidence="2 3">
    <name type="scientific">Campylobacter showae RM3277</name>
    <dbReference type="NCBI Taxonomy" id="553219"/>
    <lineage>
        <taxon>Bacteria</taxon>
        <taxon>Pseudomonadati</taxon>
        <taxon>Campylobacterota</taxon>
        <taxon>Epsilonproteobacteria</taxon>
        <taxon>Campylobacterales</taxon>
        <taxon>Campylobacteraceae</taxon>
        <taxon>Campylobacter</taxon>
    </lineage>
</organism>